<feature type="domain" description="Sushi" evidence="15">
    <location>
        <begin position="576"/>
        <end position="634"/>
    </location>
</feature>
<feature type="disulfide bond" evidence="11">
    <location>
        <begin position="1220"/>
        <end position="1238"/>
    </location>
</feature>
<dbReference type="Pfam" id="PF00084">
    <property type="entry name" value="Sushi"/>
    <property type="match status" value="9"/>
</dbReference>
<dbReference type="PROSITE" id="PS01209">
    <property type="entry name" value="LDLRA_1"/>
    <property type="match status" value="1"/>
</dbReference>
<dbReference type="SMART" id="SM00192">
    <property type="entry name" value="LDLa"/>
    <property type="match status" value="1"/>
</dbReference>
<feature type="domain" description="Sushi" evidence="15">
    <location>
        <begin position="154"/>
        <end position="212"/>
    </location>
</feature>
<feature type="disulfide bond" evidence="12">
    <location>
        <begin position="242"/>
        <end position="269"/>
    </location>
</feature>
<dbReference type="PROSITE" id="PS50068">
    <property type="entry name" value="LDLRA_2"/>
    <property type="match status" value="1"/>
</dbReference>
<dbReference type="Gene3D" id="2.60.120.290">
    <property type="entry name" value="Spermadhesin, CUB domain"/>
    <property type="match status" value="4"/>
</dbReference>
<evidence type="ECO:0000256" key="9">
    <source>
        <dbReference type="ARBA" id="ARBA00023157"/>
    </source>
</evidence>
<keyword evidence="7" id="KW-0106">Calcium</keyword>
<dbReference type="PROSITE" id="PS50923">
    <property type="entry name" value="SUSHI"/>
    <property type="match status" value="9"/>
</dbReference>
<feature type="disulfide bond" evidence="12">
    <location>
        <begin position="546"/>
        <end position="573"/>
    </location>
</feature>
<feature type="domain" description="Sushi" evidence="15">
    <location>
        <begin position="455"/>
        <end position="513"/>
    </location>
</feature>
<feature type="domain" description="Sushi" evidence="15">
    <location>
        <begin position="517"/>
        <end position="575"/>
    </location>
</feature>
<keyword evidence="3" id="KW-0245">EGF-like domain</keyword>
<dbReference type="CDD" id="cd00033">
    <property type="entry name" value="CCP"/>
    <property type="match status" value="9"/>
</dbReference>
<dbReference type="Gene3D" id="4.10.400.10">
    <property type="entry name" value="Low-density Lipoprotein Receptor"/>
    <property type="match status" value="1"/>
</dbReference>
<dbReference type="InterPro" id="IPR002172">
    <property type="entry name" value="LDrepeatLR_classA_rpt"/>
</dbReference>
<feature type="disulfide bond" evidence="12">
    <location>
        <begin position="124"/>
        <end position="151"/>
    </location>
</feature>
<dbReference type="InterPro" id="IPR036055">
    <property type="entry name" value="LDL_receptor-like_sf"/>
</dbReference>
<gene>
    <name evidence="17" type="primary">LOC109462688</name>
</gene>
<keyword evidence="2" id="KW-0964">Secreted</keyword>
<dbReference type="InterPro" id="IPR023415">
    <property type="entry name" value="LDLR_class-A_CS"/>
</dbReference>
<dbReference type="InterPro" id="IPR051277">
    <property type="entry name" value="SEZ6_CSMD_C4BPB_Regulators"/>
</dbReference>
<feature type="disulfide bond" evidence="12">
    <location>
        <begin position="605"/>
        <end position="632"/>
    </location>
</feature>
<protein>
    <submittedName>
        <fullName evidence="17">CUB and sushi domain-containing protein 1-like</fullName>
    </submittedName>
</protein>
<evidence type="ECO:0000256" key="6">
    <source>
        <dbReference type="ARBA" id="ARBA00022737"/>
    </source>
</evidence>
<evidence type="ECO:0000256" key="8">
    <source>
        <dbReference type="ARBA" id="ARBA00022889"/>
    </source>
</evidence>
<feature type="disulfide bond" evidence="12">
    <location>
        <begin position="422"/>
        <end position="449"/>
    </location>
</feature>
<dbReference type="InterPro" id="IPR035914">
    <property type="entry name" value="Sperma_CUB_dom_sf"/>
</dbReference>
<feature type="domain" description="CUB" evidence="14">
    <location>
        <begin position="1094"/>
        <end position="1207"/>
    </location>
</feature>
<feature type="disulfide bond" evidence="12">
    <location>
        <begin position="360"/>
        <end position="387"/>
    </location>
</feature>
<evidence type="ECO:0000259" key="14">
    <source>
        <dbReference type="PROSITE" id="PS01180"/>
    </source>
</evidence>
<dbReference type="PANTHER" id="PTHR45656">
    <property type="entry name" value="PROTEIN CBR-CLEC-78"/>
    <property type="match status" value="1"/>
</dbReference>
<dbReference type="FunFam" id="2.10.70.10:FF:000064">
    <property type="entry name" value="Fibulin 7"/>
    <property type="match status" value="4"/>
</dbReference>
<evidence type="ECO:0000256" key="11">
    <source>
        <dbReference type="PROSITE-ProRule" id="PRU00124"/>
    </source>
</evidence>
<evidence type="ECO:0000256" key="4">
    <source>
        <dbReference type="ARBA" id="ARBA00022659"/>
    </source>
</evidence>
<feature type="disulfide bond" evidence="12">
    <location>
        <begin position="484"/>
        <end position="511"/>
    </location>
</feature>
<evidence type="ECO:0000256" key="13">
    <source>
        <dbReference type="SAM" id="SignalP"/>
    </source>
</evidence>
<organism evidence="16 17">
    <name type="scientific">Branchiostoma belcheri</name>
    <name type="common">Amphioxus</name>
    <dbReference type="NCBI Taxonomy" id="7741"/>
    <lineage>
        <taxon>Eukaryota</taxon>
        <taxon>Metazoa</taxon>
        <taxon>Chordata</taxon>
        <taxon>Cephalochordata</taxon>
        <taxon>Leptocardii</taxon>
        <taxon>Amphioxiformes</taxon>
        <taxon>Branchiostomatidae</taxon>
        <taxon>Branchiostoma</taxon>
    </lineage>
</organism>
<feature type="signal peptide" evidence="13">
    <location>
        <begin position="1"/>
        <end position="21"/>
    </location>
</feature>
<dbReference type="OrthoDB" id="406096at2759"/>
<dbReference type="SUPFAM" id="SSF57535">
    <property type="entry name" value="Complement control module/SCR domain"/>
    <property type="match status" value="9"/>
</dbReference>
<feature type="domain" description="CUB" evidence="14">
    <location>
        <begin position="816"/>
        <end position="929"/>
    </location>
</feature>
<dbReference type="KEGG" id="bbel:109462688"/>
<name>A0A6P4XRU1_BRABE</name>
<dbReference type="InterPro" id="IPR000436">
    <property type="entry name" value="Sushi_SCR_CCP_dom"/>
</dbReference>
<feature type="domain" description="Sushi" evidence="15">
    <location>
        <begin position="213"/>
        <end position="271"/>
    </location>
</feature>
<dbReference type="FunFam" id="2.60.120.290:FF:000013">
    <property type="entry name" value="Membrane frizzled-related protein"/>
    <property type="match status" value="3"/>
</dbReference>
<comment type="subcellular location">
    <subcellularLocation>
        <location evidence="1">Secreted</location>
    </subcellularLocation>
</comment>
<dbReference type="Pfam" id="PF00431">
    <property type="entry name" value="CUB"/>
    <property type="match status" value="5"/>
</dbReference>
<dbReference type="RefSeq" id="XP_019614808.1">
    <property type="nucleotide sequence ID" value="XM_019759249.1"/>
</dbReference>
<feature type="domain" description="Sushi" evidence="15">
    <location>
        <begin position="331"/>
        <end position="389"/>
    </location>
</feature>
<dbReference type="CDD" id="cd00041">
    <property type="entry name" value="CUB"/>
    <property type="match status" value="4"/>
</dbReference>
<feature type="disulfide bond" evidence="12">
    <location>
        <begin position="183"/>
        <end position="210"/>
    </location>
</feature>
<dbReference type="SMART" id="SM00042">
    <property type="entry name" value="CUB"/>
    <property type="match status" value="4"/>
</dbReference>
<dbReference type="CDD" id="cd00112">
    <property type="entry name" value="LDLa"/>
    <property type="match status" value="1"/>
</dbReference>
<evidence type="ECO:0000259" key="15">
    <source>
        <dbReference type="PROSITE" id="PS50923"/>
    </source>
</evidence>
<feature type="domain" description="CUB" evidence="14">
    <location>
        <begin position="955"/>
        <end position="1068"/>
    </location>
</feature>
<keyword evidence="8" id="KW-0130">Cell adhesion</keyword>
<dbReference type="GO" id="GO:0005576">
    <property type="term" value="C:extracellular region"/>
    <property type="evidence" value="ECO:0007669"/>
    <property type="project" value="UniProtKB-SubCell"/>
</dbReference>
<keyword evidence="16" id="KW-1185">Reference proteome</keyword>
<evidence type="ECO:0000256" key="1">
    <source>
        <dbReference type="ARBA" id="ARBA00004613"/>
    </source>
</evidence>
<dbReference type="SUPFAM" id="SSF57424">
    <property type="entry name" value="LDL receptor-like module"/>
    <property type="match status" value="1"/>
</dbReference>
<dbReference type="Pfam" id="PF00057">
    <property type="entry name" value="Ldl_recept_a"/>
    <property type="match status" value="1"/>
</dbReference>
<evidence type="ECO:0000313" key="17">
    <source>
        <dbReference type="RefSeq" id="XP_019614808.1"/>
    </source>
</evidence>
<dbReference type="SUPFAM" id="SSF49854">
    <property type="entry name" value="Spermadhesin, CUB domain"/>
    <property type="match status" value="4"/>
</dbReference>
<dbReference type="PANTHER" id="PTHR45656:SF4">
    <property type="entry name" value="PROTEIN CBR-CLEC-78"/>
    <property type="match status" value="1"/>
</dbReference>
<dbReference type="InterPro" id="IPR035976">
    <property type="entry name" value="Sushi/SCR/CCP_sf"/>
</dbReference>
<feature type="domain" description="Sushi" evidence="15">
    <location>
        <begin position="92"/>
        <end position="153"/>
    </location>
</feature>
<dbReference type="GO" id="GO:0007155">
    <property type="term" value="P:cell adhesion"/>
    <property type="evidence" value="ECO:0007669"/>
    <property type="project" value="UniProtKB-KW"/>
</dbReference>
<evidence type="ECO:0000313" key="16">
    <source>
        <dbReference type="Proteomes" id="UP000515135"/>
    </source>
</evidence>
<keyword evidence="6" id="KW-0677">Repeat</keyword>
<dbReference type="InterPro" id="IPR000859">
    <property type="entry name" value="CUB_dom"/>
</dbReference>
<feature type="domain" description="Sushi" evidence="15">
    <location>
        <begin position="272"/>
        <end position="330"/>
    </location>
</feature>
<feature type="disulfide bond" evidence="11">
    <location>
        <begin position="1213"/>
        <end position="1225"/>
    </location>
</feature>
<dbReference type="Proteomes" id="UP000515135">
    <property type="component" value="Unplaced"/>
</dbReference>
<feature type="domain" description="CUB" evidence="14">
    <location>
        <begin position="653"/>
        <end position="787"/>
    </location>
</feature>
<reference evidence="17" key="1">
    <citation type="submission" date="2025-08" db="UniProtKB">
        <authorList>
            <consortium name="RefSeq"/>
        </authorList>
    </citation>
    <scope>IDENTIFICATION</scope>
    <source>
        <tissue evidence="17">Gonad</tissue>
    </source>
</reference>
<keyword evidence="4 12" id="KW-0768">Sushi</keyword>
<feature type="chain" id="PRO_5028049280" evidence="13">
    <location>
        <begin position="22"/>
        <end position="1254"/>
    </location>
</feature>
<evidence type="ECO:0000256" key="5">
    <source>
        <dbReference type="ARBA" id="ARBA00022729"/>
    </source>
</evidence>
<dbReference type="PROSITE" id="PS01180">
    <property type="entry name" value="CUB"/>
    <property type="match status" value="4"/>
</dbReference>
<keyword evidence="10" id="KW-0325">Glycoprotein</keyword>
<feature type="domain" description="Sushi" evidence="15">
    <location>
        <begin position="393"/>
        <end position="451"/>
    </location>
</feature>
<sequence>MRSHIWSLGILVLILLVTTEGGRNKCGKRRRSCRPLVFPDTIRSNCRPPFRCGDECHYECVRGCVRERGATVRTCKFGRYWAGGRGLKCSCRPCGAPPVITNTNIGGSGCSAPFTAGTVCTYQCDNGYRKVGGTETKMCVDGRWRGTSLDCDAVECPARAAPANGAVSPTGAVSYPNSVTFTCNTGYVLNGAATPTCQADGTWSNPAPTCTPVECPARVAPANGALSPVGANFYQDLVTFACNSGYVLTGAAAATCQADGTWSNPAPTCTPVECPTRAAPANGAVSPTGAVSYPNGVTFTCNTGHVLNGAAAATCQADGTWSNPAPTCTPVECPARASPANGAVSPTGAVSYPNGITFTCNSGYVLKGAAASTCQADGTWSNPAPTCTRKMSVECPALTAPANGAVSPTGAVSYPNGATFTCNTGYVLSGAATSTCQADGTWSNPAPTCTRKMTVQCPARAVPANGAVSPTGAVSYPNGVTFTCNLGYVLNGAAAATCQADGTWSNPVPACTRKMSVECPARAAPANGAVSPTGAVSYPNGVTFTCNSGYVLTGAAAATCQADGTWSNPAPTCTPVECPVRAAPANGAVSPTGANFYQDVVTFTCNPGYELNGAAAATCQADGTWSHPVPTCEIPTTWTTPLWTGTPLSASSCGNQTVFNSDSGSFTSPNWPGPYPLSANCTWQINVSPGNVVMIRTTTPPAALSRAPSTLVVMPQFDDFNLEHGGRTCIWDSLRIHDGPDISSPVIATLCGSSVDPVMTSGSSAFVVFHSDESITDSGFFATFTAYNEPLRTTQASTTVGTTEFTVVATTPTVSCDNPTVLNGTFGSFTSPGYPGNYPNNAYCTWQISVNMSDVVAIRFTAFHLENSNGCYYDSLVVRDGPDATAPVLATLCGSSARTVTTTGNSAFLVFTSDGSVTRSGFFATFSAEDIPPTPQARTTVGTTEVVATTPTVQCDNPTVLNGNFGSFTSPGYPGHYPNNAYCTWQIYVNMSDVVAIRFTHFNLEYDSTCYFDSLVVHDGPDATAPEIATLCGLSASDVFTTGNSAFLVFTSDGSVTGSGFFATFTAEDTPPTPQASSTVGTTKRVATTETVSCGNPTVLNGNSGSFTSPGYPGNYPNNAYCTWQISVNMSDVVAIRFTAFNLEYEYFCAYDSLVVHDGPDATTPVLATLCGWSARTVTTTGNSAFLVFTSDYSMTYSGFFATFTAEDPPSTCSPEMFTCSNGDCVDLNRTCDGIRDCPDGSDEHDCETLCDRS</sequence>
<dbReference type="AlphaFoldDB" id="A0A6P4XRU1"/>
<evidence type="ECO:0000256" key="12">
    <source>
        <dbReference type="PROSITE-ProRule" id="PRU00302"/>
    </source>
</evidence>
<feature type="disulfide bond" evidence="12">
    <location>
        <begin position="301"/>
        <end position="328"/>
    </location>
</feature>
<feature type="disulfide bond" evidence="11">
    <location>
        <begin position="1232"/>
        <end position="1247"/>
    </location>
</feature>
<evidence type="ECO:0000256" key="2">
    <source>
        <dbReference type="ARBA" id="ARBA00022525"/>
    </source>
</evidence>
<evidence type="ECO:0000256" key="10">
    <source>
        <dbReference type="ARBA" id="ARBA00023180"/>
    </source>
</evidence>
<dbReference type="SMART" id="SM00032">
    <property type="entry name" value="CCP"/>
    <property type="match status" value="10"/>
</dbReference>
<accession>A0A6P4XRU1</accession>
<evidence type="ECO:0000256" key="7">
    <source>
        <dbReference type="ARBA" id="ARBA00022837"/>
    </source>
</evidence>
<dbReference type="Gene3D" id="2.10.70.10">
    <property type="entry name" value="Complement Module, domain 1"/>
    <property type="match status" value="9"/>
</dbReference>
<keyword evidence="5 13" id="KW-0732">Signal</keyword>
<proteinExistence type="predicted"/>
<dbReference type="GeneID" id="109462688"/>
<evidence type="ECO:0000256" key="3">
    <source>
        <dbReference type="ARBA" id="ARBA00022536"/>
    </source>
</evidence>
<comment type="caution">
    <text evidence="12">Lacks conserved residue(s) required for the propagation of feature annotation.</text>
</comment>
<keyword evidence="9 12" id="KW-1015">Disulfide bond</keyword>